<name>A0A4D9DHB1_9STRA</name>
<dbReference type="OrthoDB" id="10293704at2759"/>
<gene>
    <name evidence="1" type="ORF">NSK_000561</name>
</gene>
<sequence length="318" mass="35104">MPTLPFPTGTAPARESGIFHHDPFPSSTREDTLAPEPAAWLGVGRPPHRVGEYHVRVIIRVHHLQEAATHSLIWAMRAQPQAAQSQPGSPEFTVDFALVATEEQGLPVVHRIAEAEWRRVRDIDPLRSSDSLSVSPPAPDVFVADTTGSFYALAANRSAPYRCSAADEAEYYSKGGDYYVRLHCDYDNHAYYQATDVGVLDVLRGCAWCTHVLVTNSDNSYHPDFLLHALSPQADLVTTDFIDHGERVVVADWRWGEVDLGGVLASKAVVMKTGGFIASLPPDAGPQETHDNDYWFVHRGLELGATTALVHKLMFFHN</sequence>
<dbReference type="Proteomes" id="UP000355283">
    <property type="component" value="Unassembled WGS sequence"/>
</dbReference>
<comment type="caution">
    <text evidence="1">The sequence shown here is derived from an EMBL/GenBank/DDBJ whole genome shotgun (WGS) entry which is preliminary data.</text>
</comment>
<dbReference type="EMBL" id="SDOX01000002">
    <property type="protein sequence ID" value="TFJ88209.1"/>
    <property type="molecule type" value="Genomic_DNA"/>
</dbReference>
<proteinExistence type="predicted"/>
<dbReference type="AlphaFoldDB" id="A0A4D9DHB1"/>
<accession>A0A4D9DHB1</accession>
<reference evidence="1 2" key="1">
    <citation type="submission" date="2019-01" db="EMBL/GenBank/DDBJ databases">
        <title>Nuclear Genome Assembly of the Microalgal Biofuel strain Nannochloropsis salina CCMP1776.</title>
        <authorList>
            <person name="Hovde B."/>
        </authorList>
    </citation>
    <scope>NUCLEOTIDE SEQUENCE [LARGE SCALE GENOMIC DNA]</scope>
    <source>
        <strain evidence="1 2">CCMP1776</strain>
    </source>
</reference>
<protein>
    <submittedName>
        <fullName evidence="1">Uncharacterized protein</fullName>
    </submittedName>
</protein>
<evidence type="ECO:0000313" key="2">
    <source>
        <dbReference type="Proteomes" id="UP000355283"/>
    </source>
</evidence>
<keyword evidence="2" id="KW-1185">Reference proteome</keyword>
<evidence type="ECO:0000313" key="1">
    <source>
        <dbReference type="EMBL" id="TFJ88209.1"/>
    </source>
</evidence>
<organism evidence="1 2">
    <name type="scientific">Nannochloropsis salina CCMP1776</name>
    <dbReference type="NCBI Taxonomy" id="1027361"/>
    <lineage>
        <taxon>Eukaryota</taxon>
        <taxon>Sar</taxon>
        <taxon>Stramenopiles</taxon>
        <taxon>Ochrophyta</taxon>
        <taxon>Eustigmatophyceae</taxon>
        <taxon>Eustigmatales</taxon>
        <taxon>Monodopsidaceae</taxon>
        <taxon>Microchloropsis</taxon>
        <taxon>Microchloropsis salina</taxon>
    </lineage>
</organism>